<keyword evidence="3" id="KW-0282">Flagellum</keyword>
<comment type="caution">
    <text evidence="5">The sequence shown here is derived from an EMBL/GenBank/DDBJ whole genome shotgun (WGS) entry which is preliminary data.</text>
</comment>
<dbReference type="Pfam" id="PF03148">
    <property type="entry name" value="Tektin"/>
    <property type="match status" value="1"/>
</dbReference>
<dbReference type="EMBL" id="RJVU01067793">
    <property type="protein sequence ID" value="ROI81984.1"/>
    <property type="molecule type" value="Genomic_DNA"/>
</dbReference>
<feature type="coiled-coil region" evidence="4">
    <location>
        <begin position="415"/>
        <end position="456"/>
    </location>
</feature>
<protein>
    <recommendedName>
        <fullName evidence="3">Tektin</fullName>
    </recommendedName>
</protein>
<comment type="subcellular location">
    <subcellularLocation>
        <location evidence="3">Cytoplasm</location>
        <location evidence="3">Cytoskeleton</location>
        <location evidence="3">Cilium axoneme</location>
    </subcellularLocation>
</comment>
<accession>A0A3N0XNP3</accession>
<dbReference type="GO" id="GO:0060294">
    <property type="term" value="P:cilium movement involved in cell motility"/>
    <property type="evidence" value="ECO:0007669"/>
    <property type="project" value="UniProtKB-UniRule"/>
</dbReference>
<comment type="similarity">
    <text evidence="1 3">Belongs to the tektin family.</text>
</comment>
<dbReference type="AlphaFoldDB" id="A0A3N0XNP3"/>
<dbReference type="PANTHER" id="PTHR19960">
    <property type="entry name" value="TEKTIN"/>
    <property type="match status" value="1"/>
</dbReference>
<dbReference type="GO" id="GO:0005634">
    <property type="term" value="C:nucleus"/>
    <property type="evidence" value="ECO:0007669"/>
    <property type="project" value="TreeGrafter"/>
</dbReference>
<evidence type="ECO:0000256" key="3">
    <source>
        <dbReference type="RuleBase" id="RU367040"/>
    </source>
</evidence>
<dbReference type="OrthoDB" id="9886517at2759"/>
<dbReference type="InterPro" id="IPR000435">
    <property type="entry name" value="Tektins"/>
</dbReference>
<sequence length="488" mass="56805">MELIGSTQMATYARPKTSHFLPAISTTASSYRSHQPALTLNQNSNMPWRTNSYFRSGSAIPTVSALQRDNLDLVRAKTMFYPSNRTALSTRYMPEDWYKSNQSNYRESESSRNSAERLRRDTIRMIQDKDQLTRRTQDTTSKNIGERLNNISFWRSELNHEIDNMVTEISALTDVKRRLERALAETEGPLQVSQECLFHREKRMSIDLVHDDVEKDLIKEVEVIKSCQERMRRHLERAIAQLASNRAAQHELERDLSDKVTAQRIDDRCHHLRNTSDGISYYRGIDRLDPSISLPDSWSKFTDDNILHSQSQRAASHKLRDEIEFLLNATSNEMWNQFNTVNVSFTNRISETADTKNSLQTHLAKTLQEIFQTDMLIEALKKAIRDKENPLKVAQTRLEERSRRPNVELCRDNPHHRLITEVREIEDTIHKLRERLMEAENTLQTLVKTKVALEHDLSIKANSLFLDQEKCMSMRKSFPSTPRLVGYT</sequence>
<evidence type="ECO:0000313" key="5">
    <source>
        <dbReference type="EMBL" id="ROI81984.1"/>
    </source>
</evidence>
<keyword evidence="2" id="KW-0963">Cytoplasm</keyword>
<evidence type="ECO:0000256" key="2">
    <source>
        <dbReference type="ARBA" id="ARBA00022490"/>
    </source>
</evidence>
<keyword evidence="3" id="KW-0966">Cell projection</keyword>
<dbReference type="GO" id="GO:0015630">
    <property type="term" value="C:microtubule cytoskeleton"/>
    <property type="evidence" value="ECO:0007669"/>
    <property type="project" value="UniProtKB-UniRule"/>
</dbReference>
<evidence type="ECO:0000313" key="6">
    <source>
        <dbReference type="Proteomes" id="UP000281406"/>
    </source>
</evidence>
<name>A0A3N0XNP3_ANAGA</name>
<dbReference type="PRINTS" id="PR00511">
    <property type="entry name" value="TEKTIN"/>
</dbReference>
<dbReference type="Proteomes" id="UP000281406">
    <property type="component" value="Unassembled WGS sequence"/>
</dbReference>
<gene>
    <name evidence="5" type="ORF">DPX16_22219</name>
</gene>
<evidence type="ECO:0000256" key="4">
    <source>
        <dbReference type="SAM" id="Coils"/>
    </source>
</evidence>
<dbReference type="GO" id="GO:0036126">
    <property type="term" value="C:sperm flagellum"/>
    <property type="evidence" value="ECO:0007669"/>
    <property type="project" value="TreeGrafter"/>
</dbReference>
<dbReference type="PANTHER" id="PTHR19960:SF11">
    <property type="entry name" value="TEKTIN"/>
    <property type="match status" value="1"/>
</dbReference>
<dbReference type="InterPro" id="IPR048256">
    <property type="entry name" value="Tektin-like"/>
</dbReference>
<reference evidence="5 6" key="1">
    <citation type="submission" date="2018-10" db="EMBL/GenBank/DDBJ databases">
        <title>Genome assembly for a Yunnan-Guizhou Plateau 3E fish, Anabarilius grahami (Regan), and its evolutionary and genetic applications.</title>
        <authorList>
            <person name="Jiang W."/>
        </authorList>
    </citation>
    <scope>NUCLEOTIDE SEQUENCE [LARGE SCALE GENOMIC DNA]</scope>
    <source>
        <strain evidence="5">AG-KIZ</strain>
        <tissue evidence="5">Muscle</tissue>
    </source>
</reference>
<dbReference type="GO" id="GO:0005930">
    <property type="term" value="C:axoneme"/>
    <property type="evidence" value="ECO:0007669"/>
    <property type="project" value="UniProtKB-SubCell"/>
</dbReference>
<organism evidence="5 6">
    <name type="scientific">Anabarilius grahami</name>
    <name type="common">Kanglang fish</name>
    <name type="synonym">Barilius grahami</name>
    <dbReference type="NCBI Taxonomy" id="495550"/>
    <lineage>
        <taxon>Eukaryota</taxon>
        <taxon>Metazoa</taxon>
        <taxon>Chordata</taxon>
        <taxon>Craniata</taxon>
        <taxon>Vertebrata</taxon>
        <taxon>Euteleostomi</taxon>
        <taxon>Actinopterygii</taxon>
        <taxon>Neopterygii</taxon>
        <taxon>Teleostei</taxon>
        <taxon>Ostariophysi</taxon>
        <taxon>Cypriniformes</taxon>
        <taxon>Xenocyprididae</taxon>
        <taxon>Xenocypridinae</taxon>
        <taxon>Xenocypridinae incertae sedis</taxon>
        <taxon>Anabarilius</taxon>
    </lineage>
</organism>
<evidence type="ECO:0000256" key="1">
    <source>
        <dbReference type="ARBA" id="ARBA00007209"/>
    </source>
</evidence>
<dbReference type="GO" id="GO:0060271">
    <property type="term" value="P:cilium assembly"/>
    <property type="evidence" value="ECO:0007669"/>
    <property type="project" value="UniProtKB-UniRule"/>
</dbReference>
<keyword evidence="3" id="KW-0969">Cilium</keyword>
<keyword evidence="6" id="KW-1185">Reference proteome</keyword>
<proteinExistence type="inferred from homology"/>
<keyword evidence="4" id="KW-0175">Coiled coil</keyword>